<evidence type="ECO:0000313" key="3">
    <source>
        <dbReference type="Proteomes" id="UP001470230"/>
    </source>
</evidence>
<organism evidence="2 3">
    <name type="scientific">Tritrichomonas musculus</name>
    <dbReference type="NCBI Taxonomy" id="1915356"/>
    <lineage>
        <taxon>Eukaryota</taxon>
        <taxon>Metamonada</taxon>
        <taxon>Parabasalia</taxon>
        <taxon>Tritrichomonadida</taxon>
        <taxon>Tritrichomonadidae</taxon>
        <taxon>Tritrichomonas</taxon>
    </lineage>
</organism>
<dbReference type="InterPro" id="IPR016024">
    <property type="entry name" value="ARM-type_fold"/>
</dbReference>
<dbReference type="EMBL" id="JAPFFF010000018">
    <property type="protein sequence ID" value="KAK8860866.1"/>
    <property type="molecule type" value="Genomic_DNA"/>
</dbReference>
<name>A0ABR2ICY9_9EUKA</name>
<proteinExistence type="predicted"/>
<protein>
    <recommendedName>
        <fullName evidence="4">Phosphoprotein phosphatase</fullName>
    </recommendedName>
</protein>
<evidence type="ECO:0008006" key="4">
    <source>
        <dbReference type="Google" id="ProtNLM"/>
    </source>
</evidence>
<feature type="region of interest" description="Disordered" evidence="1">
    <location>
        <begin position="498"/>
        <end position="545"/>
    </location>
</feature>
<feature type="region of interest" description="Disordered" evidence="1">
    <location>
        <begin position="1"/>
        <end position="30"/>
    </location>
</feature>
<feature type="compositionally biased region" description="Basic residues" evidence="1">
    <location>
        <begin position="1"/>
        <end position="16"/>
    </location>
</feature>
<dbReference type="Pfam" id="PF01603">
    <property type="entry name" value="B56"/>
    <property type="match status" value="1"/>
</dbReference>
<dbReference type="InterPro" id="IPR002554">
    <property type="entry name" value="PP2A_B56"/>
</dbReference>
<dbReference type="Proteomes" id="UP001470230">
    <property type="component" value="Unassembled WGS sequence"/>
</dbReference>
<evidence type="ECO:0000256" key="1">
    <source>
        <dbReference type="SAM" id="MobiDB-lite"/>
    </source>
</evidence>
<accession>A0ABR2ICY9</accession>
<feature type="compositionally biased region" description="Polar residues" evidence="1">
    <location>
        <begin position="20"/>
        <end position="30"/>
    </location>
</feature>
<comment type="caution">
    <text evidence="2">The sequence shown here is derived from an EMBL/GenBank/DDBJ whole genome shotgun (WGS) entry which is preliminary data.</text>
</comment>
<dbReference type="PANTHER" id="PTHR10257">
    <property type="entry name" value="SERINE/THREONINE PROTEIN PHOSPHATASE 2A PP2A REGULATORY SUBUNIT B"/>
    <property type="match status" value="1"/>
</dbReference>
<dbReference type="PANTHER" id="PTHR10257:SF3">
    <property type="entry name" value="SERINE_THREONINE-PROTEIN PHOSPHATASE 2A 56 KDA REGULATORY SUBUNIT GAMMA ISOFORM"/>
    <property type="match status" value="1"/>
</dbReference>
<dbReference type="InterPro" id="IPR011989">
    <property type="entry name" value="ARM-like"/>
</dbReference>
<keyword evidence="3" id="KW-1185">Reference proteome</keyword>
<reference evidence="2 3" key="1">
    <citation type="submission" date="2024-04" db="EMBL/GenBank/DDBJ databases">
        <title>Tritrichomonas musculus Genome.</title>
        <authorList>
            <person name="Alves-Ferreira E."/>
            <person name="Grigg M."/>
            <person name="Lorenzi H."/>
            <person name="Galac M."/>
        </authorList>
    </citation>
    <scope>NUCLEOTIDE SEQUENCE [LARGE SCALE GENOMIC DNA]</scope>
    <source>
        <strain evidence="2 3">EAF2021</strain>
    </source>
</reference>
<gene>
    <name evidence="2" type="ORF">M9Y10_012558</name>
</gene>
<sequence>MKKKIIRPPKHKRSGRSPHSIKNNSNNTAIRSAPNLSTVLKSLNFTSNSFLVQTNAAPRYESNQKPVRWITTGDGEEIPMRAVYYFSPRSTRKRLKLVKTDPLDTCAPSNFLKLFFQKCRICCYFCDFSREDIDENENKKVKLECLQELLSLLKHPNLARHLNNDCLNSLMHMISINIFRPVCFVQLYETTDYAVDLEWEHIEIAYDLFISLLNINSFSISQTQFKSYIRNLFLMFRMPDKREQQSIGRCLNEICRRYQDQRLNIAAKCSSFLTAAQYDLSTQASLPVFLEFYLHSILYLRPKNAHSFILMQLFPLIMLKEFEAFHATHLCIIEVFMNTDSSLVDSYLLYLLNHWPITSPNRTTLFLNAVHEIVSKFHQKISVSTTEKLLGRISNTFSDCTADVSQQALFMIMDDGMTNLILTKGNKMTHTLYIRILDVSENHWLASTRNFATDALLHLKSCIPPLGTLNINDMREKIKIKERTTQKFWNDIKKMTSKEKGNAVKNKKKATEFHVKPPEVPSPKMSPPRRPVPLSAINKAKNMPV</sequence>
<dbReference type="SUPFAM" id="SSF48371">
    <property type="entry name" value="ARM repeat"/>
    <property type="match status" value="1"/>
</dbReference>
<dbReference type="Gene3D" id="1.25.10.10">
    <property type="entry name" value="Leucine-rich Repeat Variant"/>
    <property type="match status" value="1"/>
</dbReference>
<feature type="compositionally biased region" description="Pro residues" evidence="1">
    <location>
        <begin position="518"/>
        <end position="531"/>
    </location>
</feature>
<evidence type="ECO:0000313" key="2">
    <source>
        <dbReference type="EMBL" id="KAK8860866.1"/>
    </source>
</evidence>